<proteinExistence type="predicted"/>
<dbReference type="Gene3D" id="1.10.1220.10">
    <property type="entry name" value="Met repressor-like"/>
    <property type="match status" value="2"/>
</dbReference>
<accession>A0A6B3N970</accession>
<organism evidence="1">
    <name type="scientific">Symploca sp. SIO1C4</name>
    <dbReference type="NCBI Taxonomy" id="2607765"/>
    <lineage>
        <taxon>Bacteria</taxon>
        <taxon>Bacillati</taxon>
        <taxon>Cyanobacteriota</taxon>
        <taxon>Cyanophyceae</taxon>
        <taxon>Coleofasciculales</taxon>
        <taxon>Coleofasciculaceae</taxon>
        <taxon>Symploca</taxon>
    </lineage>
</organism>
<evidence type="ECO:0000313" key="1">
    <source>
        <dbReference type="EMBL" id="NER30156.1"/>
    </source>
</evidence>
<dbReference type="InterPro" id="IPR013321">
    <property type="entry name" value="Arc_rbn_hlx_hlx"/>
</dbReference>
<name>A0A6B3N970_9CYAN</name>
<sequence length="108" mass="12317">MSNQEDEELVVVKGAVPSYLKLQFKVLCAQRGLKMSSVLEQLLKRWIQAGGPISSNLLPEEDPEDVKGYVPKSLKLQFKVICTQQRVKMRHVLYQIINEWVQSGGFLD</sequence>
<gene>
    <name evidence="1" type="ORF">F6J89_21675</name>
</gene>
<dbReference type="InterPro" id="IPR010985">
    <property type="entry name" value="Ribbon_hlx_hlx"/>
</dbReference>
<dbReference type="GO" id="GO:0006355">
    <property type="term" value="P:regulation of DNA-templated transcription"/>
    <property type="evidence" value="ECO:0007669"/>
    <property type="project" value="InterPro"/>
</dbReference>
<dbReference type="AlphaFoldDB" id="A0A6B3N970"/>
<comment type="caution">
    <text evidence="1">The sequence shown here is derived from an EMBL/GenBank/DDBJ whole genome shotgun (WGS) entry which is preliminary data.</text>
</comment>
<dbReference type="SUPFAM" id="SSF47598">
    <property type="entry name" value="Ribbon-helix-helix"/>
    <property type="match status" value="2"/>
</dbReference>
<reference evidence="1" key="1">
    <citation type="submission" date="2019-11" db="EMBL/GenBank/DDBJ databases">
        <title>Genomic insights into an expanded diversity of filamentous marine cyanobacteria reveals the extraordinary biosynthetic potential of Moorea and Okeania.</title>
        <authorList>
            <person name="Ferreira Leao T."/>
            <person name="Wang M."/>
            <person name="Moss N."/>
            <person name="Da Silva R."/>
            <person name="Sanders J."/>
            <person name="Nurk S."/>
            <person name="Gurevich A."/>
            <person name="Humphrey G."/>
            <person name="Reher R."/>
            <person name="Zhu Q."/>
            <person name="Belda-Ferre P."/>
            <person name="Glukhov E."/>
            <person name="Rex R."/>
            <person name="Dorrestein P.C."/>
            <person name="Knight R."/>
            <person name="Pevzner P."/>
            <person name="Gerwick W.H."/>
            <person name="Gerwick L."/>
        </authorList>
    </citation>
    <scope>NUCLEOTIDE SEQUENCE</scope>
    <source>
        <strain evidence="1">SIO1C4</strain>
    </source>
</reference>
<protein>
    <submittedName>
        <fullName evidence="1">Uncharacterized protein</fullName>
    </submittedName>
</protein>
<dbReference type="EMBL" id="JAAHFQ010000497">
    <property type="protein sequence ID" value="NER30156.1"/>
    <property type="molecule type" value="Genomic_DNA"/>
</dbReference>